<evidence type="ECO:0000256" key="3">
    <source>
        <dbReference type="ARBA" id="ARBA00023163"/>
    </source>
</evidence>
<feature type="transmembrane region" description="Helical" evidence="4">
    <location>
        <begin position="327"/>
        <end position="345"/>
    </location>
</feature>
<evidence type="ECO:0000259" key="5">
    <source>
        <dbReference type="PROSITE" id="PS01124"/>
    </source>
</evidence>
<dbReference type="OrthoDB" id="2503690at2"/>
<dbReference type="SMART" id="SM00342">
    <property type="entry name" value="HTH_ARAC"/>
    <property type="match status" value="1"/>
</dbReference>
<proteinExistence type="predicted"/>
<keyword evidence="7" id="KW-1185">Reference proteome</keyword>
<protein>
    <submittedName>
        <fullName evidence="6">Helix-turn-helix domain-containing protein</fullName>
    </submittedName>
</protein>
<gene>
    <name evidence="6" type="ORF">E6C55_32155</name>
</gene>
<dbReference type="InterPro" id="IPR009057">
    <property type="entry name" value="Homeodomain-like_sf"/>
</dbReference>
<keyword evidence="4" id="KW-0812">Transmembrane</keyword>
<keyword evidence="3" id="KW-0804">Transcription</keyword>
<dbReference type="Gene3D" id="1.10.10.60">
    <property type="entry name" value="Homeodomain-like"/>
    <property type="match status" value="2"/>
</dbReference>
<evidence type="ECO:0000313" key="7">
    <source>
        <dbReference type="Proteomes" id="UP000310636"/>
    </source>
</evidence>
<dbReference type="InterPro" id="IPR018062">
    <property type="entry name" value="HTH_AraC-typ_CS"/>
</dbReference>
<keyword evidence="4" id="KW-1133">Transmembrane helix</keyword>
<accession>A0A4S4BES3</accession>
<dbReference type="PRINTS" id="PR00032">
    <property type="entry name" value="HTHARAC"/>
</dbReference>
<evidence type="ECO:0000256" key="2">
    <source>
        <dbReference type="ARBA" id="ARBA00023125"/>
    </source>
</evidence>
<evidence type="ECO:0000313" key="6">
    <source>
        <dbReference type="EMBL" id="THF72700.1"/>
    </source>
</evidence>
<name>A0A4S4BES3_9BACL</name>
<dbReference type="InterPro" id="IPR020449">
    <property type="entry name" value="Tscrpt_reg_AraC-type_HTH"/>
</dbReference>
<evidence type="ECO:0000256" key="4">
    <source>
        <dbReference type="SAM" id="Phobius"/>
    </source>
</evidence>
<dbReference type="InterPro" id="IPR018060">
    <property type="entry name" value="HTH_AraC"/>
</dbReference>
<dbReference type="GO" id="GO:0003700">
    <property type="term" value="F:DNA-binding transcription factor activity"/>
    <property type="evidence" value="ECO:0007669"/>
    <property type="project" value="InterPro"/>
</dbReference>
<dbReference type="PANTHER" id="PTHR43280:SF10">
    <property type="entry name" value="REGULATORY PROTEIN POCR"/>
    <property type="match status" value="1"/>
</dbReference>
<keyword evidence="1" id="KW-0805">Transcription regulation</keyword>
<feature type="domain" description="HTH araC/xylS-type" evidence="5">
    <location>
        <begin position="664"/>
        <end position="763"/>
    </location>
</feature>
<reference evidence="6 7" key="1">
    <citation type="submission" date="2019-04" db="EMBL/GenBank/DDBJ databases">
        <title>Cohnella sp. nov. isolated from preserved vegetables.</title>
        <authorList>
            <person name="Lin S.-Y."/>
            <person name="Hung M.-H."/>
            <person name="Young C.-C."/>
        </authorList>
    </citation>
    <scope>NUCLEOTIDE SEQUENCE [LARGE SCALE GENOMIC DNA]</scope>
    <source>
        <strain evidence="6 7">CC-MHH1044</strain>
    </source>
</reference>
<keyword evidence="4" id="KW-0472">Membrane</keyword>
<dbReference type="EMBL" id="SSOB01000073">
    <property type="protein sequence ID" value="THF72700.1"/>
    <property type="molecule type" value="Genomic_DNA"/>
</dbReference>
<keyword evidence="2" id="KW-0238">DNA-binding</keyword>
<dbReference type="PANTHER" id="PTHR43280">
    <property type="entry name" value="ARAC-FAMILY TRANSCRIPTIONAL REGULATOR"/>
    <property type="match status" value="1"/>
</dbReference>
<dbReference type="SUPFAM" id="SSF46689">
    <property type="entry name" value="Homeodomain-like"/>
    <property type="match status" value="1"/>
</dbReference>
<dbReference type="PROSITE" id="PS01124">
    <property type="entry name" value="HTH_ARAC_FAMILY_2"/>
    <property type="match status" value="1"/>
</dbReference>
<dbReference type="Proteomes" id="UP000310636">
    <property type="component" value="Unassembled WGS sequence"/>
</dbReference>
<dbReference type="GO" id="GO:0043565">
    <property type="term" value="F:sequence-specific DNA binding"/>
    <property type="evidence" value="ECO:0007669"/>
    <property type="project" value="InterPro"/>
</dbReference>
<organism evidence="6 7">
    <name type="scientific">Cohnella fermenti</name>
    <dbReference type="NCBI Taxonomy" id="2565925"/>
    <lineage>
        <taxon>Bacteria</taxon>
        <taxon>Bacillati</taxon>
        <taxon>Bacillota</taxon>
        <taxon>Bacilli</taxon>
        <taxon>Bacillales</taxon>
        <taxon>Paenibacillaceae</taxon>
        <taxon>Cohnella</taxon>
    </lineage>
</organism>
<sequence length="776" mass="88520">MAPEPFCPFVGETCAGRGIRMAVARTGENRSLYTKLFLGIVLCTVVTLTLTSTILLVFFNRIALGQVYRSDLATLTQTSREVVGMTDSAQSLSFQIYRNLNVSKLMFYSDPNIYDVVAAMAELQNYLLSMTYIESIYVYNPKSEYMYISANQGQNGMIETNQMLDKEILQLLSHYKDYKPFTPIPRTLLVDAESGKQEAVYSYLCYDAIGAPKVVNSAVIVNIKAQWINKDIGNHADGSVGKSFIIDNRGRLLSGDEPVPGTSREDSLPILQRIVADSDSGYFVDKVNGEKSLISYTEPDPLEWRYVRSTPYALVTREVQGIQRTTIGIAAIILAAGLLLSWYLSRRLYVPIDRMANRMKMLEVEKRNSLYTIRQDFLRNLMLGREAINPKTLRERLAAFGIGFDFNQEYRLVLLKIDRFKQFAESRESDLRVYKYAILNIGSELASQAYPIETIDLEGDSALLLLGCPFSPEQADEIYLQSLLAQIQKAVEEHLRIGVTIAYSEPDNQVLHLHAVFKKVKEASQYRMLKGHRSIIRAQDVLVAPTKDYAYPEEREKKLIEAMMSGKLEEARVQYEQIVGEASRYPIVVLQSVISHLILKLVSIMRIMQRNHSFEFDHSPEWAMPAMERFETLEEVNDFFHGVMGEIQEKLVEKRSMRHEDLIKRINELIARHYSNPNLSLNWVAEELDMSPSYVGRIYKQIAFKAIVDAINTVRMERSLELLQQTHYSVAEIAERTGFTNSSYFYRMFKKHYGLTPTDYRKNAGDEDGGTDGEAL</sequence>
<dbReference type="Pfam" id="PF12833">
    <property type="entry name" value="HTH_18"/>
    <property type="match status" value="1"/>
</dbReference>
<dbReference type="AlphaFoldDB" id="A0A4S4BES3"/>
<dbReference type="PROSITE" id="PS00041">
    <property type="entry name" value="HTH_ARAC_FAMILY_1"/>
    <property type="match status" value="1"/>
</dbReference>
<evidence type="ECO:0000256" key="1">
    <source>
        <dbReference type="ARBA" id="ARBA00023015"/>
    </source>
</evidence>
<comment type="caution">
    <text evidence="6">The sequence shown here is derived from an EMBL/GenBank/DDBJ whole genome shotgun (WGS) entry which is preliminary data.</text>
</comment>
<feature type="transmembrane region" description="Helical" evidence="4">
    <location>
        <begin position="36"/>
        <end position="59"/>
    </location>
</feature>